<evidence type="ECO:0000313" key="3">
    <source>
        <dbReference type="EMBL" id="CAB4672839.1"/>
    </source>
</evidence>
<keyword evidence="1" id="KW-0812">Transmembrane</keyword>
<reference evidence="2" key="1">
    <citation type="submission" date="2020-05" db="EMBL/GenBank/DDBJ databases">
        <authorList>
            <person name="Chiriac C."/>
            <person name="Salcher M."/>
            <person name="Ghai R."/>
            <person name="Kavagutti S V."/>
        </authorList>
    </citation>
    <scope>NUCLEOTIDE SEQUENCE</scope>
</reference>
<dbReference type="EMBL" id="CAEZXA010000040">
    <property type="protein sequence ID" value="CAB4672839.1"/>
    <property type="molecule type" value="Genomic_DNA"/>
</dbReference>
<accession>A0A6J6AIG4</accession>
<dbReference type="EMBL" id="CAETWZ010000122">
    <property type="protein sequence ID" value="CAB4368308.1"/>
    <property type="molecule type" value="Genomic_DNA"/>
</dbReference>
<evidence type="ECO:0000313" key="5">
    <source>
        <dbReference type="EMBL" id="CAB5052687.1"/>
    </source>
</evidence>
<organism evidence="2">
    <name type="scientific">freshwater metagenome</name>
    <dbReference type="NCBI Taxonomy" id="449393"/>
    <lineage>
        <taxon>unclassified sequences</taxon>
        <taxon>metagenomes</taxon>
        <taxon>ecological metagenomes</taxon>
    </lineage>
</organism>
<evidence type="ECO:0000313" key="2">
    <source>
        <dbReference type="EMBL" id="CAB4368308.1"/>
    </source>
</evidence>
<dbReference type="EMBL" id="CAFBQH010000069">
    <property type="protein sequence ID" value="CAB5052687.1"/>
    <property type="molecule type" value="Genomic_DNA"/>
</dbReference>
<protein>
    <submittedName>
        <fullName evidence="2">Unannotated protein</fullName>
    </submittedName>
</protein>
<evidence type="ECO:0000256" key="1">
    <source>
        <dbReference type="SAM" id="Phobius"/>
    </source>
</evidence>
<keyword evidence="1" id="KW-1133">Transmembrane helix</keyword>
<name>A0A6J6AIG4_9ZZZZ</name>
<gene>
    <name evidence="3" type="ORF">UFOPK2334_00627</name>
    <name evidence="4" type="ORF">UFOPK2870_00398</name>
    <name evidence="2" type="ORF">UFOPK4179_01106</name>
    <name evidence="5" type="ORF">UFOPK4293_01123</name>
</gene>
<feature type="transmembrane region" description="Helical" evidence="1">
    <location>
        <begin position="15"/>
        <end position="35"/>
    </location>
</feature>
<sequence>MTIGLLLASNVSVNLIGGGLVLLGFALMFATLAFWRSAIEDPEVLAPLEVMADRSFARADENKRQELLNRFRPEGADPILDHVAPAVLLREPQSEPEKPFRDNFPHDDDAVDVLPPIIDPLLSQQKIEE</sequence>
<keyword evidence="1" id="KW-0472">Membrane</keyword>
<proteinExistence type="predicted"/>
<evidence type="ECO:0000313" key="4">
    <source>
        <dbReference type="EMBL" id="CAB4757039.1"/>
    </source>
</evidence>
<dbReference type="EMBL" id="CAEZZL010000018">
    <property type="protein sequence ID" value="CAB4757039.1"/>
    <property type="molecule type" value="Genomic_DNA"/>
</dbReference>
<dbReference type="AlphaFoldDB" id="A0A6J6AIG4"/>